<evidence type="ECO:0000313" key="2">
    <source>
        <dbReference type="Proteomes" id="UP000887565"/>
    </source>
</evidence>
<dbReference type="Proteomes" id="UP000887565">
    <property type="component" value="Unplaced"/>
</dbReference>
<keyword evidence="1" id="KW-1133">Transmembrane helix</keyword>
<dbReference type="WBParaSite" id="nRc.2.0.1.t05432-RA">
    <property type="protein sequence ID" value="nRc.2.0.1.t05432-RA"/>
    <property type="gene ID" value="nRc.2.0.1.g05432"/>
</dbReference>
<proteinExistence type="predicted"/>
<keyword evidence="2" id="KW-1185">Reference proteome</keyword>
<organism evidence="2 3">
    <name type="scientific">Romanomermis culicivorax</name>
    <name type="common">Nematode worm</name>
    <dbReference type="NCBI Taxonomy" id="13658"/>
    <lineage>
        <taxon>Eukaryota</taxon>
        <taxon>Metazoa</taxon>
        <taxon>Ecdysozoa</taxon>
        <taxon>Nematoda</taxon>
        <taxon>Enoplea</taxon>
        <taxon>Dorylaimia</taxon>
        <taxon>Mermithida</taxon>
        <taxon>Mermithoidea</taxon>
        <taxon>Mermithidae</taxon>
        <taxon>Romanomermis</taxon>
    </lineage>
</organism>
<keyword evidence="1" id="KW-0472">Membrane</keyword>
<dbReference type="AlphaFoldDB" id="A0A915HVJ4"/>
<sequence length="103" mass="11865">MWYHNLVILILYVILFHIFICSVEWYNNVFGLDDIVNPFSLNSKQLRLLLHVRGIFDAGIVDKQDLIQLADASDSERSSIEKCRCQCIGHPTDCIGRLPMRSV</sequence>
<protein>
    <submittedName>
        <fullName evidence="3">Uncharacterized protein</fullName>
    </submittedName>
</protein>
<keyword evidence="1" id="KW-0812">Transmembrane</keyword>
<reference evidence="3" key="1">
    <citation type="submission" date="2022-11" db="UniProtKB">
        <authorList>
            <consortium name="WormBaseParasite"/>
        </authorList>
    </citation>
    <scope>IDENTIFICATION</scope>
</reference>
<evidence type="ECO:0000256" key="1">
    <source>
        <dbReference type="SAM" id="Phobius"/>
    </source>
</evidence>
<accession>A0A915HVJ4</accession>
<name>A0A915HVJ4_ROMCU</name>
<evidence type="ECO:0000313" key="3">
    <source>
        <dbReference type="WBParaSite" id="nRc.2.0.1.t05432-RA"/>
    </source>
</evidence>
<feature type="transmembrane region" description="Helical" evidence="1">
    <location>
        <begin position="6"/>
        <end position="26"/>
    </location>
</feature>